<reference evidence="1" key="1">
    <citation type="submission" date="2022-04" db="EMBL/GenBank/DDBJ databases">
        <title>Genome of the entomopathogenic fungus Entomophthora muscae.</title>
        <authorList>
            <person name="Elya C."/>
            <person name="Lovett B.R."/>
            <person name="Lee E."/>
            <person name="Macias A.M."/>
            <person name="Hajek A.E."/>
            <person name="De Bivort B.L."/>
            <person name="Kasson M.T."/>
            <person name="De Fine Licht H.H."/>
            <person name="Stajich J.E."/>
        </authorList>
    </citation>
    <scope>NUCLEOTIDE SEQUENCE</scope>
    <source>
        <strain evidence="1">Berkeley</strain>
    </source>
</reference>
<proteinExistence type="predicted"/>
<evidence type="ECO:0000313" key="2">
    <source>
        <dbReference type="Proteomes" id="UP001165960"/>
    </source>
</evidence>
<organism evidence="1 2">
    <name type="scientific">Entomophthora muscae</name>
    <dbReference type="NCBI Taxonomy" id="34485"/>
    <lineage>
        <taxon>Eukaryota</taxon>
        <taxon>Fungi</taxon>
        <taxon>Fungi incertae sedis</taxon>
        <taxon>Zoopagomycota</taxon>
        <taxon>Entomophthoromycotina</taxon>
        <taxon>Entomophthoromycetes</taxon>
        <taxon>Entomophthorales</taxon>
        <taxon>Entomophthoraceae</taxon>
        <taxon>Entomophthora</taxon>
    </lineage>
</organism>
<protein>
    <submittedName>
        <fullName evidence="1">Uncharacterized protein</fullName>
    </submittedName>
</protein>
<dbReference type="Proteomes" id="UP001165960">
    <property type="component" value="Unassembled WGS sequence"/>
</dbReference>
<comment type="caution">
    <text evidence="1">The sequence shown here is derived from an EMBL/GenBank/DDBJ whole genome shotgun (WGS) entry which is preliminary data.</text>
</comment>
<sequence>MVQPVYWLASEPFSEPFGDLLGVLIPQEGVIEDVATSPPRVLEGRALGIFLRVLGMCACLALGTGSLIRIVNSSSLETRTREQESNPNPGPPWTAGPVDCRTARPHFWESTPHKLIPRMLAHAMKQAKPRKLLHQMED</sequence>
<gene>
    <name evidence="1" type="ORF">DSO57_1028981</name>
</gene>
<accession>A0ACC2SE76</accession>
<dbReference type="EMBL" id="QTSX02005158">
    <property type="protein sequence ID" value="KAJ9060615.1"/>
    <property type="molecule type" value="Genomic_DNA"/>
</dbReference>
<name>A0ACC2SE76_9FUNG</name>
<evidence type="ECO:0000313" key="1">
    <source>
        <dbReference type="EMBL" id="KAJ9060615.1"/>
    </source>
</evidence>
<keyword evidence="2" id="KW-1185">Reference proteome</keyword>